<dbReference type="InterPro" id="IPR000242">
    <property type="entry name" value="PTP_cat"/>
</dbReference>
<feature type="domain" description="Tyrosine specific protein phosphatases" evidence="8">
    <location>
        <begin position="660"/>
        <end position="734"/>
    </location>
</feature>
<dbReference type="InterPro" id="IPR016130">
    <property type="entry name" value="Tyr_Pase_AS"/>
</dbReference>
<evidence type="ECO:0000256" key="5">
    <source>
        <dbReference type="ARBA" id="ARBA00051722"/>
    </source>
</evidence>
<evidence type="ECO:0000259" key="7">
    <source>
        <dbReference type="PROSITE" id="PS50055"/>
    </source>
</evidence>
<dbReference type="CDD" id="cd00047">
    <property type="entry name" value="PTPc"/>
    <property type="match status" value="1"/>
</dbReference>
<sequence>MDGFKLYISNTSNTPPSASDLCYQDPPGSPYPNIIQTIPCYQLGQYVIYYDDTVDRIDSGSVIELCYVSINGCQKTFWGNNCTKSCTETCIDQHCYPGNGLCVWGCNTKNCLNDICDRNTAVCTYGCKESRTGIYCNKYNIATNALVSRNPLGTKPANLATDGDKTTCSKTQGTDVWFQVDMTEIRIVTELYLTGKVNTTVNGLVHKIYASNSSAEPEKGTVLCHGNNLPQKIRTYTVFRYLTYVPAIKSALIELEICEIGIVGCPSTQYGPLCKRTCPAKCLGPCDLNTGRCLFGCANGWIGEKCDQACSSGFYGSGCNQNCSINCVKESCLHTNGECIDGCNSGWTGFNCTQVRSELQGEFYGTAIGGGIVAIIVVVLIMFAGFVIYKDNKKLTKDKYSDQSKPSRRSTFNRNRESNNVHEYVNTAITSDTGEVTVHIESTTEETELLPERDDFVHTKLQIEHSVNKIHIENLKAAFNEKLKDEGFKKEYEILPKGLMHAHVEGSKEVNKDKNRFRDLWPYDHSRIVLKGNKKTDYINASYIDDYDKEKAYIATQGPKKNTVRYFWHMIWQENVGKIVMVTQLKEGRRNKCVQYWPDVVNEQMVVENYRLTLTKEKEHTLYVYRLITIFNHNDTNKKERKVHQFHFTKWPDHGVPDSITLVHFYRNVKSEHCDQNGPMVVHCSAGVGRTGTFIAIDALYENGKKTKYVNIIEYVQMMRKDRMNMIQTHEQYATVFEALLELFTVPNTTIPKSAFCKYVGDQECMTLPKNRKVFKLEFQTLETLRPSYHDSKFSAAKLKENISKNWVMNILPHDNFRPYLMSYGRTRTDYINAVIIPGNREESIFLVTQCPMKDTVVDFWTMMYDHNSRIIVLLDQVYKNAPLWLGRSESLEFDNFSIIHEGMSNQDELKISLLHKEQHDKRIINVFKTSDWQSATIPSTRIMLDLLKSVANCSKSQNCPITVVCRDGCTKSGLFVALYLILDKMKINDEVDIFQVVRNIQTRRPEFMKMCDQYEYCYQCIKEYLEGESLYANT</sequence>
<dbReference type="EMBL" id="CACVKT020001353">
    <property type="protein sequence ID" value="CAC5366951.1"/>
    <property type="molecule type" value="Genomic_DNA"/>
</dbReference>
<dbReference type="OrthoDB" id="6118243at2759"/>
<dbReference type="GO" id="GO:0004725">
    <property type="term" value="F:protein tyrosine phosphatase activity"/>
    <property type="evidence" value="ECO:0007669"/>
    <property type="project" value="UniProtKB-EC"/>
</dbReference>
<keyword evidence="6" id="KW-0812">Transmembrane</keyword>
<dbReference type="InterPro" id="IPR008979">
    <property type="entry name" value="Galactose-bd-like_sf"/>
</dbReference>
<evidence type="ECO:0000259" key="8">
    <source>
        <dbReference type="PROSITE" id="PS50056"/>
    </source>
</evidence>
<comment type="similarity">
    <text evidence="1">Belongs to the protein-tyrosine phosphatase family.</text>
</comment>
<dbReference type="Pfam" id="PF00102">
    <property type="entry name" value="Y_phosphatase"/>
    <property type="match status" value="2"/>
</dbReference>
<evidence type="ECO:0000256" key="3">
    <source>
        <dbReference type="ARBA" id="ARBA00022801"/>
    </source>
</evidence>
<dbReference type="SMART" id="SM00194">
    <property type="entry name" value="PTPc"/>
    <property type="match status" value="2"/>
</dbReference>
<dbReference type="PRINTS" id="PR00700">
    <property type="entry name" value="PRTYPHPHTASE"/>
</dbReference>
<keyword evidence="10" id="KW-1185">Reference proteome</keyword>
<dbReference type="PANTHER" id="PTHR19134:SF562">
    <property type="entry name" value="PROTEIN-TYROSINE-PHOSPHATASE"/>
    <property type="match status" value="1"/>
</dbReference>
<dbReference type="PROSITE" id="PS50055">
    <property type="entry name" value="TYR_PHOSPHATASE_PTP"/>
    <property type="match status" value="2"/>
</dbReference>
<gene>
    <name evidence="9" type="ORF">MCOR_7037</name>
</gene>
<dbReference type="PROSITE" id="PS50056">
    <property type="entry name" value="TYR_PHOSPHATASE_2"/>
    <property type="match status" value="2"/>
</dbReference>
<dbReference type="InterPro" id="IPR050348">
    <property type="entry name" value="Protein-Tyr_Phosphatase"/>
</dbReference>
<dbReference type="FunFam" id="3.90.190.10:FF:000102">
    <property type="entry name" value="Receptor-type tyrosine-protein phosphatase"/>
    <property type="match status" value="2"/>
</dbReference>
<dbReference type="InterPro" id="IPR029021">
    <property type="entry name" value="Prot-tyrosine_phosphatase-like"/>
</dbReference>
<keyword evidence="6" id="KW-0472">Membrane</keyword>
<dbReference type="InterPro" id="IPR002049">
    <property type="entry name" value="LE_dom"/>
</dbReference>
<keyword evidence="6" id="KW-1133">Transmembrane helix</keyword>
<dbReference type="Proteomes" id="UP000507470">
    <property type="component" value="Unassembled WGS sequence"/>
</dbReference>
<evidence type="ECO:0000313" key="9">
    <source>
        <dbReference type="EMBL" id="CAC5366951.1"/>
    </source>
</evidence>
<evidence type="ECO:0000256" key="6">
    <source>
        <dbReference type="SAM" id="Phobius"/>
    </source>
</evidence>
<dbReference type="AlphaFoldDB" id="A0A6J8AGT2"/>
<dbReference type="InterPro" id="IPR000387">
    <property type="entry name" value="Tyr_Pase_dom"/>
</dbReference>
<organism evidence="9 10">
    <name type="scientific">Mytilus coruscus</name>
    <name type="common">Sea mussel</name>
    <dbReference type="NCBI Taxonomy" id="42192"/>
    <lineage>
        <taxon>Eukaryota</taxon>
        <taxon>Metazoa</taxon>
        <taxon>Spiralia</taxon>
        <taxon>Lophotrochozoa</taxon>
        <taxon>Mollusca</taxon>
        <taxon>Bivalvia</taxon>
        <taxon>Autobranchia</taxon>
        <taxon>Pteriomorphia</taxon>
        <taxon>Mytilida</taxon>
        <taxon>Mytiloidea</taxon>
        <taxon>Mytilidae</taxon>
        <taxon>Mytilinae</taxon>
        <taxon>Mytilus</taxon>
    </lineage>
</organism>
<feature type="transmembrane region" description="Helical" evidence="6">
    <location>
        <begin position="363"/>
        <end position="389"/>
    </location>
</feature>
<dbReference type="CDD" id="cd00055">
    <property type="entry name" value="EGF_Lam"/>
    <property type="match status" value="1"/>
</dbReference>
<dbReference type="SUPFAM" id="SSF52799">
    <property type="entry name" value="(Phosphotyrosine protein) phosphatases II"/>
    <property type="match status" value="2"/>
</dbReference>
<name>A0A6J8AGT2_MYTCO</name>
<keyword evidence="3 9" id="KW-0378">Hydrolase</keyword>
<dbReference type="InterPro" id="IPR003595">
    <property type="entry name" value="Tyr_Pase_cat"/>
</dbReference>
<dbReference type="SMART" id="SM00404">
    <property type="entry name" value="PTPc_motif"/>
    <property type="match status" value="2"/>
</dbReference>
<dbReference type="Gene3D" id="3.90.190.10">
    <property type="entry name" value="Protein tyrosine phosphatase superfamily"/>
    <property type="match status" value="2"/>
</dbReference>
<evidence type="ECO:0000313" key="10">
    <source>
        <dbReference type="Proteomes" id="UP000507470"/>
    </source>
</evidence>
<feature type="domain" description="Tyrosine-protein phosphatase" evidence="7">
    <location>
        <begin position="775"/>
        <end position="1025"/>
    </location>
</feature>
<keyword evidence="4" id="KW-0904">Protein phosphatase</keyword>
<evidence type="ECO:0000256" key="2">
    <source>
        <dbReference type="ARBA" id="ARBA00013064"/>
    </source>
</evidence>
<protein>
    <recommendedName>
        <fullName evidence="2">protein-tyrosine-phosphatase</fullName>
        <ecNumber evidence="2">3.1.3.48</ecNumber>
    </recommendedName>
</protein>
<evidence type="ECO:0000256" key="4">
    <source>
        <dbReference type="ARBA" id="ARBA00022912"/>
    </source>
</evidence>
<dbReference type="SUPFAM" id="SSF49785">
    <property type="entry name" value="Galactose-binding domain-like"/>
    <property type="match status" value="1"/>
</dbReference>
<feature type="domain" description="Tyrosine-protein phosphatase" evidence="7">
    <location>
        <begin position="488"/>
        <end position="743"/>
    </location>
</feature>
<dbReference type="PROSITE" id="PS00383">
    <property type="entry name" value="TYR_PHOSPHATASE_1"/>
    <property type="match status" value="1"/>
</dbReference>
<dbReference type="EC" id="3.1.3.48" evidence="2"/>
<comment type="catalytic activity">
    <reaction evidence="5">
        <text>O-phospho-L-tyrosyl-[protein] + H2O = L-tyrosyl-[protein] + phosphate</text>
        <dbReference type="Rhea" id="RHEA:10684"/>
        <dbReference type="Rhea" id="RHEA-COMP:10136"/>
        <dbReference type="Rhea" id="RHEA-COMP:20101"/>
        <dbReference type="ChEBI" id="CHEBI:15377"/>
        <dbReference type="ChEBI" id="CHEBI:43474"/>
        <dbReference type="ChEBI" id="CHEBI:46858"/>
        <dbReference type="ChEBI" id="CHEBI:61978"/>
        <dbReference type="EC" id="3.1.3.48"/>
    </reaction>
</comment>
<proteinExistence type="inferred from homology"/>
<evidence type="ECO:0000256" key="1">
    <source>
        <dbReference type="ARBA" id="ARBA00009580"/>
    </source>
</evidence>
<dbReference type="PANTHER" id="PTHR19134">
    <property type="entry name" value="RECEPTOR-TYPE TYROSINE-PROTEIN PHOSPHATASE"/>
    <property type="match status" value="1"/>
</dbReference>
<accession>A0A6J8AGT2</accession>
<dbReference type="Gene3D" id="2.170.300.10">
    <property type="entry name" value="Tie2 ligand-binding domain superfamily"/>
    <property type="match status" value="1"/>
</dbReference>
<feature type="domain" description="Tyrosine specific protein phosphatases" evidence="8">
    <location>
        <begin position="942"/>
        <end position="1016"/>
    </location>
</feature>
<reference evidence="9 10" key="1">
    <citation type="submission" date="2020-06" db="EMBL/GenBank/DDBJ databases">
        <authorList>
            <person name="Li R."/>
            <person name="Bekaert M."/>
        </authorList>
    </citation>
    <scope>NUCLEOTIDE SEQUENCE [LARGE SCALE GENOMIC DNA]</scope>
    <source>
        <strain evidence="10">wild</strain>
    </source>
</reference>